<dbReference type="FunCoup" id="A0A1C7N623">
    <property type="interactions" value="37"/>
</dbReference>
<reference evidence="4 5" key="1">
    <citation type="submission" date="2016-03" db="EMBL/GenBank/DDBJ databases">
        <title>Choanephora cucurbitarum.</title>
        <authorList>
            <person name="Min B."/>
            <person name="Park H."/>
            <person name="Park J.-H."/>
            <person name="Shin H.-D."/>
            <person name="Choi I.-G."/>
        </authorList>
    </citation>
    <scope>NUCLEOTIDE SEQUENCE [LARGE SCALE GENOMIC DNA]</scope>
    <source>
        <strain evidence="4 5">KUS-F28377</strain>
    </source>
</reference>
<dbReference type="InterPro" id="IPR016024">
    <property type="entry name" value="ARM-type_fold"/>
</dbReference>
<feature type="region of interest" description="Disordered" evidence="2">
    <location>
        <begin position="330"/>
        <end position="350"/>
    </location>
</feature>
<comment type="caution">
    <text evidence="4">The sequence shown here is derived from an EMBL/GenBank/DDBJ whole genome shotgun (WGS) entry which is preliminary data.</text>
</comment>
<dbReference type="SUPFAM" id="SSF48371">
    <property type="entry name" value="ARM repeat"/>
    <property type="match status" value="1"/>
</dbReference>
<feature type="region of interest" description="Disordered" evidence="2">
    <location>
        <begin position="21"/>
        <end position="43"/>
    </location>
</feature>
<dbReference type="AlphaFoldDB" id="A0A1C7N623"/>
<evidence type="ECO:0000256" key="2">
    <source>
        <dbReference type="SAM" id="MobiDB-lite"/>
    </source>
</evidence>
<dbReference type="InterPro" id="IPR007701">
    <property type="entry name" value="Interferon-rel_develop_reg_N"/>
</dbReference>
<feature type="non-terminal residue" evidence="4">
    <location>
        <position position="450"/>
    </location>
</feature>
<feature type="domain" description="Interferon-related developmental regulator N-terminal" evidence="3">
    <location>
        <begin position="33"/>
        <end position="353"/>
    </location>
</feature>
<dbReference type="OrthoDB" id="18978at2759"/>
<dbReference type="InParanoid" id="A0A1C7N623"/>
<feature type="compositionally biased region" description="Acidic residues" evidence="2">
    <location>
        <begin position="299"/>
        <end position="310"/>
    </location>
</feature>
<feature type="region of interest" description="Disordered" evidence="2">
    <location>
        <begin position="288"/>
        <end position="310"/>
    </location>
</feature>
<dbReference type="Proteomes" id="UP000093000">
    <property type="component" value="Unassembled WGS sequence"/>
</dbReference>
<sequence length="450" mass="49988">MSKSLRKKVVKQQSRLAALDLLGTPTTSEVESDGDSETSSVLGDSVLPDVDESVLEDDIRHCVNELGEKRASSREAALTNLSKLMRHYYCGSFFDNNPSAQEALLQLLVRLVRKPGTTEEAVLAARAIGLAFVNAGEQSDSEQESLYVMVLPYLKQVIKDSNQVELKCQAIDTLATMTFAAASTSSTKGALDYLYKILISNASQIQPDESELSTNDLLLVMEATLRAYGLLYASVFGQGRYSIDDAWDEWQSYVFVQGAMPAHLDLLESKSKDVRVAAGENVALMYECSHAPKNNGQSEDTEEEEKEDMSEYEELDDLIDILQRLANESSRRVNKQDRKEQKSAFRDILKSVQTGHRPKERLKLGRQRFVFRGWAQIIELHAFRSILGAGLANHFESNGLVQGVFDNSVDDDDSDGFDFSNVDSGVEDIPESELGTLESTKSMNRSKHAK</sequence>
<keyword evidence="5" id="KW-1185">Reference proteome</keyword>
<organism evidence="4 5">
    <name type="scientific">Choanephora cucurbitarum</name>
    <dbReference type="NCBI Taxonomy" id="101091"/>
    <lineage>
        <taxon>Eukaryota</taxon>
        <taxon>Fungi</taxon>
        <taxon>Fungi incertae sedis</taxon>
        <taxon>Mucoromycota</taxon>
        <taxon>Mucoromycotina</taxon>
        <taxon>Mucoromycetes</taxon>
        <taxon>Mucorales</taxon>
        <taxon>Mucorineae</taxon>
        <taxon>Choanephoraceae</taxon>
        <taxon>Choanephoroideae</taxon>
        <taxon>Choanephora</taxon>
    </lineage>
</organism>
<dbReference type="EMBL" id="LUGH01000503">
    <property type="protein sequence ID" value="OBZ84487.1"/>
    <property type="molecule type" value="Genomic_DNA"/>
</dbReference>
<gene>
    <name evidence="4" type="primary">IFRD2</name>
    <name evidence="4" type="ORF">A0J61_07461</name>
</gene>
<evidence type="ECO:0000313" key="4">
    <source>
        <dbReference type="EMBL" id="OBZ84487.1"/>
    </source>
</evidence>
<dbReference type="InterPro" id="IPR039777">
    <property type="entry name" value="IFRD"/>
</dbReference>
<dbReference type="PANTHER" id="PTHR12354:SF1">
    <property type="entry name" value="INTERFERON-RELATED DEVELOPMENTAL REGULATOR 1"/>
    <property type="match status" value="1"/>
</dbReference>
<dbReference type="InterPro" id="IPR011989">
    <property type="entry name" value="ARM-like"/>
</dbReference>
<comment type="similarity">
    <text evidence="1">Belongs to the IFRD family.</text>
</comment>
<feature type="region of interest" description="Disordered" evidence="2">
    <location>
        <begin position="416"/>
        <end position="450"/>
    </location>
</feature>
<accession>A0A1C7N623</accession>
<evidence type="ECO:0000256" key="1">
    <source>
        <dbReference type="ARBA" id="ARBA00008828"/>
    </source>
</evidence>
<name>A0A1C7N623_9FUNG</name>
<dbReference type="PANTHER" id="PTHR12354">
    <property type="entry name" value="INTERFERON-RELATED DEVELOPMENTAL REGULATOR"/>
    <property type="match status" value="1"/>
</dbReference>
<evidence type="ECO:0000313" key="5">
    <source>
        <dbReference type="Proteomes" id="UP000093000"/>
    </source>
</evidence>
<dbReference type="Gene3D" id="1.25.10.10">
    <property type="entry name" value="Leucine-rich Repeat Variant"/>
    <property type="match status" value="1"/>
</dbReference>
<evidence type="ECO:0000259" key="3">
    <source>
        <dbReference type="Pfam" id="PF05004"/>
    </source>
</evidence>
<proteinExistence type="inferred from homology"/>
<feature type="compositionally biased region" description="Basic and acidic residues" evidence="2">
    <location>
        <begin position="330"/>
        <end position="349"/>
    </location>
</feature>
<protein>
    <submittedName>
        <fullName evidence="4">Interferon-related developmental regulator 2</fullName>
    </submittedName>
</protein>
<dbReference type="Pfam" id="PF05004">
    <property type="entry name" value="IFRD"/>
    <property type="match status" value="1"/>
</dbReference>
<dbReference type="STRING" id="101091.A0A1C7N623"/>